<reference evidence="1" key="1">
    <citation type="submission" date="2021-02" db="EMBL/GenBank/DDBJ databases">
        <authorList>
            <person name="Nowell W R."/>
        </authorList>
    </citation>
    <scope>NUCLEOTIDE SEQUENCE</scope>
</reference>
<proteinExistence type="predicted"/>
<name>A0A815MSP0_ADIRI</name>
<dbReference type="AlphaFoldDB" id="A0A815MSP0"/>
<comment type="caution">
    <text evidence="1">The sequence shown here is derived from an EMBL/GenBank/DDBJ whole genome shotgun (WGS) entry which is preliminary data.</text>
</comment>
<dbReference type="Proteomes" id="UP000663852">
    <property type="component" value="Unassembled WGS sequence"/>
</dbReference>
<gene>
    <name evidence="1" type="ORF">EDS130_LOCUS37585</name>
</gene>
<dbReference type="EMBL" id="CAJNOJ010000373">
    <property type="protein sequence ID" value="CAF1422345.1"/>
    <property type="molecule type" value="Genomic_DNA"/>
</dbReference>
<evidence type="ECO:0000313" key="2">
    <source>
        <dbReference type="Proteomes" id="UP000663852"/>
    </source>
</evidence>
<dbReference type="OrthoDB" id="10264146at2759"/>
<sequence>MLLPVSSRGVNQMKLDNLRLSDLPLVHTFIPSFLNTIELHYAYQLYIGYDCDDPWYDNEQNWSDLINFIHSYIRNTSSSDFRVDIKVNVLYGIDQRITAIWNTLAAIAYKDDCDYYYPANDDLQLRTKGWTSAAIELLQSCAVASNFGIVAFRDISACEYPTFHLTHRKHLDLHDGIYYPLPSHGAHQDTWIFSMYRAWNCSFFLPQYQLRNHVGLSVKARYDYGDDSKITFWVRRSRKYLYNRLMNFSTMDYNQSLINLSHINSHVELKVPCSIEDKEKIDASLLADANKIN</sequence>
<organism evidence="1 2">
    <name type="scientific">Adineta ricciae</name>
    <name type="common">Rotifer</name>
    <dbReference type="NCBI Taxonomy" id="249248"/>
    <lineage>
        <taxon>Eukaryota</taxon>
        <taxon>Metazoa</taxon>
        <taxon>Spiralia</taxon>
        <taxon>Gnathifera</taxon>
        <taxon>Rotifera</taxon>
        <taxon>Eurotatoria</taxon>
        <taxon>Bdelloidea</taxon>
        <taxon>Adinetida</taxon>
        <taxon>Adinetidae</taxon>
        <taxon>Adineta</taxon>
    </lineage>
</organism>
<evidence type="ECO:0000313" key="1">
    <source>
        <dbReference type="EMBL" id="CAF1422345.1"/>
    </source>
</evidence>
<protein>
    <submittedName>
        <fullName evidence="1">Uncharacterized protein</fullName>
    </submittedName>
</protein>
<accession>A0A815MSP0</accession>